<gene>
    <name evidence="2" type="ORF">MRS75_09960</name>
</gene>
<dbReference type="EMBL" id="JALDYZ010000004">
    <property type="protein sequence ID" value="MDI7922409.1"/>
    <property type="molecule type" value="Genomic_DNA"/>
</dbReference>
<dbReference type="RefSeq" id="WP_311786640.1">
    <property type="nucleotide sequence ID" value="NZ_JALDYY010000005.1"/>
</dbReference>
<keyword evidence="3" id="KW-1185">Reference proteome</keyword>
<feature type="compositionally biased region" description="Polar residues" evidence="1">
    <location>
        <begin position="21"/>
        <end position="30"/>
    </location>
</feature>
<sequence length="236" mass="27029">MRNLRTAFRHYDIAWPFDAPLQQSPAPNRQTTDKRASQPIQLPDGFFQTERPDSLGRFQRQVYLTGPDLCALFNDAGIANTGWQASPFNPNTFECISERKLVRMEDPDNYASFFLSMKGTPDGAVNVIRMKAILPDNADGRTMKQELVETIKVLIDNTHWNDFAPAVEKIAKLEDFELGRFGVELKFSREFGDSRGFNLVLSLAGRTTELQTRSYFDRNKWLRLPQHLISTPKQLL</sequence>
<dbReference type="Proteomes" id="UP001161580">
    <property type="component" value="Unassembled WGS sequence"/>
</dbReference>
<dbReference type="AlphaFoldDB" id="A0AAE3U3W9"/>
<name>A0AAE3U3W9_9HYPH</name>
<reference evidence="2" key="1">
    <citation type="submission" date="2022-03" db="EMBL/GenBank/DDBJ databases">
        <title>Fererhizobium litorale gen. nov., sp. nov., isolated from sandy sediments of the Sea of Japan seashore.</title>
        <authorList>
            <person name="Romanenko L."/>
            <person name="Kurilenko V."/>
            <person name="Otstavnykh N."/>
            <person name="Svetashev V."/>
            <person name="Tekutyeva L."/>
            <person name="Isaeva M."/>
            <person name="Mikhailov V."/>
        </authorList>
    </citation>
    <scope>NUCLEOTIDE SEQUENCE</scope>
    <source>
        <strain evidence="2">KMM 9576</strain>
    </source>
</reference>
<dbReference type="InterPro" id="IPR046071">
    <property type="entry name" value="DUF6030"/>
</dbReference>
<evidence type="ECO:0000313" key="2">
    <source>
        <dbReference type="EMBL" id="MDI7922409.1"/>
    </source>
</evidence>
<evidence type="ECO:0000313" key="3">
    <source>
        <dbReference type="Proteomes" id="UP001161580"/>
    </source>
</evidence>
<organism evidence="2 3">
    <name type="scientific">Ferirhizobium litorale</name>
    <dbReference type="NCBI Taxonomy" id="2927786"/>
    <lineage>
        <taxon>Bacteria</taxon>
        <taxon>Pseudomonadati</taxon>
        <taxon>Pseudomonadota</taxon>
        <taxon>Alphaproteobacteria</taxon>
        <taxon>Hyphomicrobiales</taxon>
        <taxon>Rhizobiaceae</taxon>
        <taxon>Ferirhizobium</taxon>
    </lineage>
</organism>
<evidence type="ECO:0000256" key="1">
    <source>
        <dbReference type="SAM" id="MobiDB-lite"/>
    </source>
</evidence>
<protein>
    <submittedName>
        <fullName evidence="2">DUF6030 family protein</fullName>
    </submittedName>
</protein>
<accession>A0AAE3U3W9</accession>
<proteinExistence type="predicted"/>
<feature type="region of interest" description="Disordered" evidence="1">
    <location>
        <begin position="19"/>
        <end position="38"/>
    </location>
</feature>
<dbReference type="Pfam" id="PF19495">
    <property type="entry name" value="DUF6030"/>
    <property type="match status" value="1"/>
</dbReference>
<comment type="caution">
    <text evidence="2">The sequence shown here is derived from an EMBL/GenBank/DDBJ whole genome shotgun (WGS) entry which is preliminary data.</text>
</comment>